<reference evidence="4" key="1">
    <citation type="journal article" date="2020" name="Stud. Mycol.">
        <title>101 Dothideomycetes genomes: a test case for predicting lifestyles and emergence of pathogens.</title>
        <authorList>
            <person name="Haridas S."/>
            <person name="Albert R."/>
            <person name="Binder M."/>
            <person name="Bloem J."/>
            <person name="Labutti K."/>
            <person name="Salamov A."/>
            <person name="Andreopoulos B."/>
            <person name="Baker S."/>
            <person name="Barry K."/>
            <person name="Bills G."/>
            <person name="Bluhm B."/>
            <person name="Cannon C."/>
            <person name="Castanera R."/>
            <person name="Culley D."/>
            <person name="Daum C."/>
            <person name="Ezra D."/>
            <person name="Gonzalez J."/>
            <person name="Henrissat B."/>
            <person name="Kuo A."/>
            <person name="Liang C."/>
            <person name="Lipzen A."/>
            <person name="Lutzoni F."/>
            <person name="Magnuson J."/>
            <person name="Mondo S."/>
            <person name="Nolan M."/>
            <person name="Ohm R."/>
            <person name="Pangilinan J."/>
            <person name="Park H.-J."/>
            <person name="Ramirez L."/>
            <person name="Alfaro M."/>
            <person name="Sun H."/>
            <person name="Tritt A."/>
            <person name="Yoshinaga Y."/>
            <person name="Zwiers L.-H."/>
            <person name="Turgeon B."/>
            <person name="Goodwin S."/>
            <person name="Spatafora J."/>
            <person name="Crous P."/>
            <person name="Grigoriev I."/>
        </authorList>
    </citation>
    <scope>NUCLEOTIDE SEQUENCE</scope>
    <source>
        <strain evidence="4">CBS 109.77</strain>
    </source>
</reference>
<evidence type="ECO:0000313" key="4">
    <source>
        <dbReference type="EMBL" id="KAF2792165.1"/>
    </source>
</evidence>
<feature type="compositionally biased region" description="Low complexity" evidence="1">
    <location>
        <begin position="254"/>
        <end position="263"/>
    </location>
</feature>
<feature type="chain" id="PRO_5025569336" description="Mid2 domain-containing protein" evidence="3">
    <location>
        <begin position="20"/>
        <end position="374"/>
    </location>
</feature>
<organism evidence="4 5">
    <name type="scientific">Melanomma pulvis-pyrius CBS 109.77</name>
    <dbReference type="NCBI Taxonomy" id="1314802"/>
    <lineage>
        <taxon>Eukaryota</taxon>
        <taxon>Fungi</taxon>
        <taxon>Dikarya</taxon>
        <taxon>Ascomycota</taxon>
        <taxon>Pezizomycotina</taxon>
        <taxon>Dothideomycetes</taxon>
        <taxon>Pleosporomycetidae</taxon>
        <taxon>Pleosporales</taxon>
        <taxon>Melanommataceae</taxon>
        <taxon>Melanomma</taxon>
    </lineage>
</organism>
<dbReference type="EMBL" id="MU001982">
    <property type="protein sequence ID" value="KAF2792165.1"/>
    <property type="molecule type" value="Genomic_DNA"/>
</dbReference>
<evidence type="ECO:0000256" key="1">
    <source>
        <dbReference type="SAM" id="MobiDB-lite"/>
    </source>
</evidence>
<proteinExistence type="predicted"/>
<accession>A0A6A6X825</accession>
<keyword evidence="3" id="KW-0732">Signal</keyword>
<evidence type="ECO:0000313" key="5">
    <source>
        <dbReference type="Proteomes" id="UP000799757"/>
    </source>
</evidence>
<feature type="compositionally biased region" description="Low complexity" evidence="1">
    <location>
        <begin position="170"/>
        <end position="195"/>
    </location>
</feature>
<feature type="compositionally biased region" description="Low complexity" evidence="1">
    <location>
        <begin position="270"/>
        <end position="282"/>
    </location>
</feature>
<keyword evidence="2" id="KW-1133">Transmembrane helix</keyword>
<keyword evidence="2" id="KW-0472">Membrane</keyword>
<dbReference type="OrthoDB" id="3557178at2759"/>
<evidence type="ECO:0000256" key="3">
    <source>
        <dbReference type="SAM" id="SignalP"/>
    </source>
</evidence>
<dbReference type="AlphaFoldDB" id="A0A6A6X825"/>
<dbReference type="Proteomes" id="UP000799757">
    <property type="component" value="Unassembled WGS sequence"/>
</dbReference>
<feature type="transmembrane region" description="Helical" evidence="2">
    <location>
        <begin position="214"/>
        <end position="238"/>
    </location>
</feature>
<evidence type="ECO:0000256" key="2">
    <source>
        <dbReference type="SAM" id="Phobius"/>
    </source>
</evidence>
<name>A0A6A6X825_9PLEO</name>
<protein>
    <recommendedName>
        <fullName evidence="6">Mid2 domain-containing protein</fullName>
    </recommendedName>
</protein>
<feature type="compositionally biased region" description="Polar residues" evidence="1">
    <location>
        <begin position="364"/>
        <end position="374"/>
    </location>
</feature>
<evidence type="ECO:0008006" key="6">
    <source>
        <dbReference type="Google" id="ProtNLM"/>
    </source>
</evidence>
<feature type="compositionally biased region" description="Basic and acidic residues" evidence="1">
    <location>
        <begin position="346"/>
        <end position="360"/>
    </location>
</feature>
<feature type="compositionally biased region" description="Low complexity" evidence="1">
    <location>
        <begin position="325"/>
        <end position="334"/>
    </location>
</feature>
<feature type="signal peptide" evidence="3">
    <location>
        <begin position="1"/>
        <end position="19"/>
    </location>
</feature>
<sequence length="374" mass="40013">MRSSFVFSSALFTASYALAPSCTPSSADPTITSAPEVNFELMRKQNDNRFMGWLSLSGGSYSSKQCDVGGTLYQTASLWRCCATSVAACDIPIGCISGSLIYSLASTGTRQLGTFGCNQIYTEAEDQSFTICNTGFLYENTQDSDPRTNVFCGISSVNWSYYRVKPDLSTSTPASTPSSSPATTTGSTTVTPTPADSTILPTISPNPPKKKSQAWIAGAVVGPIIGLALVGILAWFCLAKRRKNKTVVPPPSTTAPSYPGSPNQQPPQPYNNNYQPPMQQNQHGMAPYGVAQHESWTPAPTPGSPHTQGSVSPHPPNSPYGAPVQPQQWQQQQQLHAPTSPAPGYVDEHGAVKQPHERPFSSELDGTSYQQPAR</sequence>
<keyword evidence="2" id="KW-0812">Transmembrane</keyword>
<feature type="region of interest" description="Disordered" evidence="1">
    <location>
        <begin position="245"/>
        <end position="374"/>
    </location>
</feature>
<keyword evidence="5" id="KW-1185">Reference proteome</keyword>
<gene>
    <name evidence="4" type="ORF">K505DRAFT_56910</name>
</gene>
<feature type="region of interest" description="Disordered" evidence="1">
    <location>
        <begin position="170"/>
        <end position="210"/>
    </location>
</feature>